<keyword evidence="3" id="KW-1185">Reference proteome</keyword>
<sequence length="275" mass="31185">MGASEKQKKPNLTCWAEWPRFHRRFEETTTKQSTFEQAYIFGDVRSRKANWPLKKKRIPGSSMADQPELLGGNQNDQAARPSAANQNNQLVQLSADKNKKRKKREADKKFLNGKKQRTEDMLKEKEKLKADYAEMEKKLAYTTGKLDQLKEDMEQTRETLRIQKQMVETQNIMINMLQQSLQLPFEMPQFDTGEIGLPVHHPPVNQPGTTMVSGDPAIEELLGLPQSHLPREGHMYGNNVEQPGFTNGGDLSGSLDHLNNTYPPGTGTCMSPFSL</sequence>
<dbReference type="Proteomes" id="UP000886885">
    <property type="component" value="Chromosome 14D"/>
</dbReference>
<name>A0A8X8CCK3_POPTO</name>
<evidence type="ECO:0008006" key="4">
    <source>
        <dbReference type="Google" id="ProtNLM"/>
    </source>
</evidence>
<feature type="compositionally biased region" description="Polar residues" evidence="1">
    <location>
        <begin position="72"/>
        <end position="92"/>
    </location>
</feature>
<evidence type="ECO:0000313" key="3">
    <source>
        <dbReference type="Proteomes" id="UP000886885"/>
    </source>
</evidence>
<dbReference type="EMBL" id="JAAWWB010000028">
    <property type="protein sequence ID" value="KAG6747864.1"/>
    <property type="molecule type" value="Genomic_DNA"/>
</dbReference>
<evidence type="ECO:0000256" key="1">
    <source>
        <dbReference type="SAM" id="MobiDB-lite"/>
    </source>
</evidence>
<organism evidence="2 3">
    <name type="scientific">Populus tomentosa</name>
    <name type="common">Chinese white poplar</name>
    <dbReference type="NCBI Taxonomy" id="118781"/>
    <lineage>
        <taxon>Eukaryota</taxon>
        <taxon>Viridiplantae</taxon>
        <taxon>Streptophyta</taxon>
        <taxon>Embryophyta</taxon>
        <taxon>Tracheophyta</taxon>
        <taxon>Spermatophyta</taxon>
        <taxon>Magnoliopsida</taxon>
        <taxon>eudicotyledons</taxon>
        <taxon>Gunneridae</taxon>
        <taxon>Pentapetalae</taxon>
        <taxon>rosids</taxon>
        <taxon>fabids</taxon>
        <taxon>Malpighiales</taxon>
        <taxon>Salicaceae</taxon>
        <taxon>Saliceae</taxon>
        <taxon>Populus</taxon>
    </lineage>
</organism>
<feature type="compositionally biased region" description="Basic and acidic residues" evidence="1">
    <location>
        <begin position="104"/>
        <end position="119"/>
    </location>
</feature>
<reference evidence="2" key="1">
    <citation type="journal article" date="2020" name="bioRxiv">
        <title>Hybrid origin of Populus tomentosa Carr. identified through genome sequencing and phylogenomic analysis.</title>
        <authorList>
            <person name="An X."/>
            <person name="Gao K."/>
            <person name="Chen Z."/>
            <person name="Li J."/>
            <person name="Yang X."/>
            <person name="Yang X."/>
            <person name="Zhou J."/>
            <person name="Guo T."/>
            <person name="Zhao T."/>
            <person name="Huang S."/>
            <person name="Miao D."/>
            <person name="Khan W.U."/>
            <person name="Rao P."/>
            <person name="Ye M."/>
            <person name="Lei B."/>
            <person name="Liao W."/>
            <person name="Wang J."/>
            <person name="Ji L."/>
            <person name="Li Y."/>
            <person name="Guo B."/>
            <person name="Mustafa N.S."/>
            <person name="Li S."/>
            <person name="Yun Q."/>
            <person name="Keller S.R."/>
            <person name="Mao J."/>
            <person name="Zhang R."/>
            <person name="Strauss S.H."/>
        </authorList>
    </citation>
    <scope>NUCLEOTIDE SEQUENCE</scope>
    <source>
        <strain evidence="2">GM15</strain>
        <tissue evidence="2">Leaf</tissue>
    </source>
</reference>
<gene>
    <name evidence="2" type="ORF">POTOM_047755</name>
</gene>
<evidence type="ECO:0000313" key="2">
    <source>
        <dbReference type="EMBL" id="KAG6747864.1"/>
    </source>
</evidence>
<protein>
    <recommendedName>
        <fullName evidence="4">BZIP domain-containing protein</fullName>
    </recommendedName>
</protein>
<proteinExistence type="predicted"/>
<dbReference type="OrthoDB" id="856275at2759"/>
<comment type="caution">
    <text evidence="2">The sequence shown here is derived from an EMBL/GenBank/DDBJ whole genome shotgun (WGS) entry which is preliminary data.</text>
</comment>
<accession>A0A8X8CCK3</accession>
<dbReference type="AlphaFoldDB" id="A0A8X8CCK3"/>
<feature type="region of interest" description="Disordered" evidence="1">
    <location>
        <begin position="50"/>
        <end position="119"/>
    </location>
</feature>